<dbReference type="RefSeq" id="XP_016480244.1">
    <property type="nucleotide sequence ID" value="XM_016624758.1"/>
</dbReference>
<dbReference type="OMA" id="SHNDFEA"/>
<dbReference type="KEGG" id="nta:107801431"/>
<dbReference type="PANTHER" id="PTHR47481">
    <property type="match status" value="1"/>
</dbReference>
<dbReference type="Pfam" id="PF14223">
    <property type="entry name" value="Retrotran_gag_2"/>
    <property type="match status" value="1"/>
</dbReference>
<dbReference type="STRING" id="4097.A0A1S4AU81"/>
<proteinExistence type="predicted"/>
<reference evidence="1" key="1">
    <citation type="submission" date="2025-08" db="UniProtKB">
        <authorList>
            <consortium name="RefSeq"/>
        </authorList>
    </citation>
    <scope>IDENTIFICATION</scope>
</reference>
<accession>A0A1S4AU81</accession>
<dbReference type="PaxDb" id="4097-A0A1S4AU81"/>
<dbReference type="OrthoDB" id="1002534at2759"/>
<gene>
    <name evidence="1" type="primary">LOC107801431</name>
</gene>
<evidence type="ECO:0000313" key="1">
    <source>
        <dbReference type="RefSeq" id="XP_016480244.1"/>
    </source>
</evidence>
<sequence>MASVDPTIAPSVASVSNAKEALDHLHTTFANKSQTRIYSLRDLLAKVSKDNKSVVEYLREIRSLADELVVAGSTVTHEELVIKILNGLRPEYSQFSVAIRTRDTPISYEELFEKLSDHEIFLQHEEQKKKQTNSITAQIAQQNISSNNIKSNRPYICRSKSHNDFEAKALFASTSNSSQAPWILDTGASHYIIDIPQNLATAQDYTGPAEISMGNGNAIPITHT</sequence>
<protein>
    <submittedName>
        <fullName evidence="1">Uncharacterized protein</fullName>
    </submittedName>
</protein>
<dbReference type="AlphaFoldDB" id="A0A1S4AU81"/>
<organism evidence="1">
    <name type="scientific">Nicotiana tabacum</name>
    <name type="common">Common tobacco</name>
    <dbReference type="NCBI Taxonomy" id="4097"/>
    <lineage>
        <taxon>Eukaryota</taxon>
        <taxon>Viridiplantae</taxon>
        <taxon>Streptophyta</taxon>
        <taxon>Embryophyta</taxon>
        <taxon>Tracheophyta</taxon>
        <taxon>Spermatophyta</taxon>
        <taxon>Magnoliopsida</taxon>
        <taxon>eudicotyledons</taxon>
        <taxon>Gunneridae</taxon>
        <taxon>Pentapetalae</taxon>
        <taxon>asterids</taxon>
        <taxon>lamiids</taxon>
        <taxon>Solanales</taxon>
        <taxon>Solanaceae</taxon>
        <taxon>Nicotianoideae</taxon>
        <taxon>Nicotianeae</taxon>
        <taxon>Nicotiana</taxon>
    </lineage>
</organism>
<name>A0A1S4AU81_TOBAC</name>
<dbReference type="PANTHER" id="PTHR47481:SF21">
    <property type="entry name" value="BASIC-LEUCINE ZIPPER TRANSCRIPTION FACTOR Q-RELATED"/>
    <property type="match status" value="1"/>
</dbReference>